<dbReference type="SUPFAM" id="SSF53098">
    <property type="entry name" value="Ribonuclease H-like"/>
    <property type="match status" value="1"/>
</dbReference>
<organism evidence="2 3">
    <name type="scientific">Candidatus Daviesbacteria bacterium RIFCSPLOWO2_01_FULL_39_12</name>
    <dbReference type="NCBI Taxonomy" id="1797785"/>
    <lineage>
        <taxon>Bacteria</taxon>
        <taxon>Candidatus Daviesiibacteriota</taxon>
    </lineage>
</organism>
<dbReference type="InterPro" id="IPR012337">
    <property type="entry name" value="RNaseH-like_sf"/>
</dbReference>
<dbReference type="InterPro" id="IPR036397">
    <property type="entry name" value="RNaseH_sf"/>
</dbReference>
<evidence type="ECO:0000313" key="2">
    <source>
        <dbReference type="EMBL" id="OGE44512.1"/>
    </source>
</evidence>
<reference evidence="2 3" key="1">
    <citation type="journal article" date="2016" name="Nat. Commun.">
        <title>Thousands of microbial genomes shed light on interconnected biogeochemical processes in an aquifer system.</title>
        <authorList>
            <person name="Anantharaman K."/>
            <person name="Brown C.T."/>
            <person name="Hug L.A."/>
            <person name="Sharon I."/>
            <person name="Castelle C.J."/>
            <person name="Probst A.J."/>
            <person name="Thomas B.C."/>
            <person name="Singh A."/>
            <person name="Wilkins M.J."/>
            <person name="Karaoz U."/>
            <person name="Brodie E.L."/>
            <person name="Williams K.H."/>
            <person name="Hubbard S.S."/>
            <person name="Banfield J.F."/>
        </authorList>
    </citation>
    <scope>NUCLEOTIDE SEQUENCE [LARGE SCALE GENOMIC DNA]</scope>
</reference>
<proteinExistence type="predicted"/>
<dbReference type="GO" id="GO:0015074">
    <property type="term" value="P:DNA integration"/>
    <property type="evidence" value="ECO:0007669"/>
    <property type="project" value="InterPro"/>
</dbReference>
<dbReference type="InterPro" id="IPR009057">
    <property type="entry name" value="Homeodomain-like_sf"/>
</dbReference>
<dbReference type="PANTHER" id="PTHR47515">
    <property type="entry name" value="LOW CALCIUM RESPONSE LOCUS PROTEIN T"/>
    <property type="match status" value="1"/>
</dbReference>
<protein>
    <recommendedName>
        <fullName evidence="1">Integrase catalytic domain-containing protein</fullName>
    </recommendedName>
</protein>
<dbReference type="PROSITE" id="PS50994">
    <property type="entry name" value="INTEGRASE"/>
    <property type="match status" value="1"/>
</dbReference>
<dbReference type="GO" id="GO:0003676">
    <property type="term" value="F:nucleic acid binding"/>
    <property type="evidence" value="ECO:0007669"/>
    <property type="project" value="InterPro"/>
</dbReference>
<dbReference type="AlphaFoldDB" id="A0A1F5KUB9"/>
<dbReference type="InterPro" id="IPR001584">
    <property type="entry name" value="Integrase_cat-core"/>
</dbReference>
<gene>
    <name evidence="2" type="ORF">A3B45_05175</name>
</gene>
<dbReference type="STRING" id="1797785.A3B45_05175"/>
<sequence>MRKAIQYGKTLRANPVCVPDKWTLLRSLSKDMLSPSAQLKLEWIIFYHTVGNKGVKATATHFGISRKTLHKWLSRFDETHLKSLEDESRKPNRLRTWMVSQTEEIRIIKLRKDNMEFGKTKLKRLYFKEYKVSISTWKIERVIRAFKLFPDKASYQKRYLRRKDSEPKVRIHKLKDQIKQINEFGLLWHVDAVIIFWNGVRKIIFTALEDTTKIAFARVYSSSTSNQSEDFLKRLHYLADGRISVIHQDNGSEFQGRFKDTCQRLGIKQIYSRPYTPKDNPALERFNRTIQEEWLSFSEVGLEDIQEANEELTLWLVKYNSIRPHQSLDYLTPLEYAQTNFFQVLPMYPASTLNCVFKKKVLKFAFFKRSGNITPNMQAIERGGEIIRGVGQRVVPLVAPAGRWLIEQYNGICCGFPGGKAARDEMETLLAEPDMTRRNMIKLMDLKALIPVITFANHLRGEINQRLEGALRQAFGTNTPIR</sequence>
<comment type="caution">
    <text evidence="2">The sequence shown here is derived from an EMBL/GenBank/DDBJ whole genome shotgun (WGS) entry which is preliminary data.</text>
</comment>
<evidence type="ECO:0000259" key="1">
    <source>
        <dbReference type="PROSITE" id="PS50994"/>
    </source>
</evidence>
<dbReference type="Gene3D" id="3.30.420.10">
    <property type="entry name" value="Ribonuclease H-like superfamily/Ribonuclease H"/>
    <property type="match status" value="1"/>
</dbReference>
<dbReference type="Proteomes" id="UP000178565">
    <property type="component" value="Unassembled WGS sequence"/>
</dbReference>
<dbReference type="EMBL" id="MFDM01000001">
    <property type="protein sequence ID" value="OGE44512.1"/>
    <property type="molecule type" value="Genomic_DNA"/>
</dbReference>
<dbReference type="PANTHER" id="PTHR47515:SF2">
    <property type="entry name" value="INTEGRASE CORE DOMAIN PROTEIN"/>
    <property type="match status" value="1"/>
</dbReference>
<accession>A0A1F5KUB9</accession>
<dbReference type="InterPro" id="IPR055247">
    <property type="entry name" value="InsJ-like_HTH"/>
</dbReference>
<feature type="domain" description="Integrase catalytic" evidence="1">
    <location>
        <begin position="179"/>
        <end position="341"/>
    </location>
</feature>
<name>A0A1F5KUB9_9BACT</name>
<dbReference type="SUPFAM" id="SSF46689">
    <property type="entry name" value="Homeodomain-like"/>
    <property type="match status" value="1"/>
</dbReference>
<dbReference type="Pfam" id="PF13518">
    <property type="entry name" value="HTH_28"/>
    <property type="match status" value="1"/>
</dbReference>
<dbReference type="Pfam" id="PF13683">
    <property type="entry name" value="rve_3"/>
    <property type="match status" value="1"/>
</dbReference>
<evidence type="ECO:0000313" key="3">
    <source>
        <dbReference type="Proteomes" id="UP000178565"/>
    </source>
</evidence>